<reference evidence="1" key="1">
    <citation type="journal article" date="2019" name="bioRxiv">
        <title>The Genome of the Zebra Mussel, Dreissena polymorpha: A Resource for Invasive Species Research.</title>
        <authorList>
            <person name="McCartney M.A."/>
            <person name="Auch B."/>
            <person name="Kono T."/>
            <person name="Mallez S."/>
            <person name="Zhang Y."/>
            <person name="Obille A."/>
            <person name="Becker A."/>
            <person name="Abrahante J.E."/>
            <person name="Garbe J."/>
            <person name="Badalamenti J.P."/>
            <person name="Herman A."/>
            <person name="Mangelson H."/>
            <person name="Liachko I."/>
            <person name="Sullivan S."/>
            <person name="Sone E.D."/>
            <person name="Koren S."/>
            <person name="Silverstein K.A.T."/>
            <person name="Beckman K.B."/>
            <person name="Gohl D.M."/>
        </authorList>
    </citation>
    <scope>NUCLEOTIDE SEQUENCE</scope>
    <source>
        <strain evidence="1">Duluth1</strain>
        <tissue evidence="1">Whole animal</tissue>
    </source>
</reference>
<keyword evidence="2" id="KW-1185">Reference proteome</keyword>
<comment type="caution">
    <text evidence="1">The sequence shown here is derived from an EMBL/GenBank/DDBJ whole genome shotgun (WGS) entry which is preliminary data.</text>
</comment>
<sequence length="89" mass="10103">MYEIKRKVRKGKKEDVCEDLLSSSEKKKYVCSRYRVCNNPYPSILGHYCEGSAQDIDSCNGVSCGGNIQYKCCLVASFFAMMLKIEFGH</sequence>
<protein>
    <submittedName>
        <fullName evidence="1">Uncharacterized protein</fullName>
    </submittedName>
</protein>
<reference evidence="1" key="2">
    <citation type="submission" date="2020-11" db="EMBL/GenBank/DDBJ databases">
        <authorList>
            <person name="McCartney M.A."/>
            <person name="Auch B."/>
            <person name="Kono T."/>
            <person name="Mallez S."/>
            <person name="Becker A."/>
            <person name="Gohl D.M."/>
            <person name="Silverstein K.A.T."/>
            <person name="Koren S."/>
            <person name="Bechman K.B."/>
            <person name="Herman A."/>
            <person name="Abrahante J.E."/>
            <person name="Garbe J."/>
        </authorList>
    </citation>
    <scope>NUCLEOTIDE SEQUENCE</scope>
    <source>
        <strain evidence="1">Duluth1</strain>
        <tissue evidence="1">Whole animal</tissue>
    </source>
</reference>
<dbReference type="PROSITE" id="PS50092">
    <property type="entry name" value="TSP1"/>
    <property type="match status" value="1"/>
</dbReference>
<evidence type="ECO:0000313" key="2">
    <source>
        <dbReference type="Proteomes" id="UP000828390"/>
    </source>
</evidence>
<accession>A0A9D4LXF7</accession>
<proteinExistence type="predicted"/>
<name>A0A9D4LXF7_DREPO</name>
<dbReference type="EMBL" id="JAIWYP010000002">
    <property type="protein sequence ID" value="KAH3866483.1"/>
    <property type="molecule type" value="Genomic_DNA"/>
</dbReference>
<gene>
    <name evidence="1" type="ORF">DPMN_029547</name>
</gene>
<evidence type="ECO:0000313" key="1">
    <source>
        <dbReference type="EMBL" id="KAH3866483.1"/>
    </source>
</evidence>
<dbReference type="AlphaFoldDB" id="A0A9D4LXF7"/>
<organism evidence="1 2">
    <name type="scientific">Dreissena polymorpha</name>
    <name type="common">Zebra mussel</name>
    <name type="synonym">Mytilus polymorpha</name>
    <dbReference type="NCBI Taxonomy" id="45954"/>
    <lineage>
        <taxon>Eukaryota</taxon>
        <taxon>Metazoa</taxon>
        <taxon>Spiralia</taxon>
        <taxon>Lophotrochozoa</taxon>
        <taxon>Mollusca</taxon>
        <taxon>Bivalvia</taxon>
        <taxon>Autobranchia</taxon>
        <taxon>Heteroconchia</taxon>
        <taxon>Euheterodonta</taxon>
        <taxon>Imparidentia</taxon>
        <taxon>Neoheterodontei</taxon>
        <taxon>Myida</taxon>
        <taxon>Dreissenoidea</taxon>
        <taxon>Dreissenidae</taxon>
        <taxon>Dreissena</taxon>
    </lineage>
</organism>
<dbReference type="Gene3D" id="2.20.100.10">
    <property type="entry name" value="Thrombospondin type-1 (TSP1) repeat"/>
    <property type="match status" value="1"/>
</dbReference>
<dbReference type="InterPro" id="IPR000884">
    <property type="entry name" value="TSP1_rpt"/>
</dbReference>
<dbReference type="Proteomes" id="UP000828390">
    <property type="component" value="Unassembled WGS sequence"/>
</dbReference>
<dbReference type="InterPro" id="IPR036383">
    <property type="entry name" value="TSP1_rpt_sf"/>
</dbReference>